<protein>
    <submittedName>
        <fullName evidence="2">Putative Ig domain-containing protein</fullName>
    </submittedName>
</protein>
<dbReference type="CDD" id="cd11304">
    <property type="entry name" value="Cadherin_repeat"/>
    <property type="match status" value="1"/>
</dbReference>
<dbReference type="RefSeq" id="WP_133765298.1">
    <property type="nucleotide sequence ID" value="NZ_BAAARP010000001.1"/>
</dbReference>
<organism evidence="2 3">
    <name type="scientific">Amnibacterium kyonggiense</name>
    <dbReference type="NCBI Taxonomy" id="595671"/>
    <lineage>
        <taxon>Bacteria</taxon>
        <taxon>Bacillati</taxon>
        <taxon>Actinomycetota</taxon>
        <taxon>Actinomycetes</taxon>
        <taxon>Micrococcales</taxon>
        <taxon>Microbacteriaceae</taxon>
        <taxon>Amnibacterium</taxon>
    </lineage>
</organism>
<dbReference type="SUPFAM" id="SSF49313">
    <property type="entry name" value="Cadherin-like"/>
    <property type="match status" value="1"/>
</dbReference>
<dbReference type="Gene3D" id="2.60.40.10">
    <property type="entry name" value="Immunoglobulins"/>
    <property type="match status" value="1"/>
</dbReference>
<evidence type="ECO:0000313" key="2">
    <source>
        <dbReference type="EMBL" id="TDS80596.1"/>
    </source>
</evidence>
<name>A0A4R7FS50_9MICO</name>
<dbReference type="InterPro" id="IPR013783">
    <property type="entry name" value="Ig-like_fold"/>
</dbReference>
<accession>A0A4R7FS50</accession>
<dbReference type="OrthoDB" id="5099901at2"/>
<proteinExistence type="predicted"/>
<feature type="chain" id="PRO_5020277851" evidence="1">
    <location>
        <begin position="42"/>
        <end position="720"/>
    </location>
</feature>
<dbReference type="GO" id="GO:0016020">
    <property type="term" value="C:membrane"/>
    <property type="evidence" value="ECO:0007669"/>
    <property type="project" value="InterPro"/>
</dbReference>
<dbReference type="Proteomes" id="UP000295344">
    <property type="component" value="Unassembled WGS sequence"/>
</dbReference>
<sequence>MFHRTAQAPCRLSTRRRLTLGGLVMTGALTAGAFVSTPAFADAATQVSSMSDLTDALAAHDPSIRLTQSLDAGGTLTGEDVEVPTQLDLNGFDLTTNGVWVEANASLSVIDSTATPDGGSNSHLTVTAPAFGAVPAVDLASGSTLHVTDVDATFLGAQGGAGISGTADSSFIADGSASVEARGSDDTTHGGGAGIGGAAGQPGIHVTVDGSAQVRAYGGTGAAGVGGGFGAAGGDVHVAGGALQADPGDSIDATDVRASAIGAGENATALGFGGLRIDDGASVSLDSDTPLVLPADAVVHNAGGILMNPGYVDPTGRVVLGSGTIDNTGSITAQDANGDAIDPDQLIDSTVKVTGSNYRITVDPNGGTITGANGTSRHLMSNSLGDLLGYGYSVAAPSGPAYFQGWNTKADGTGTDVADLEQGDLAALGTSTDGTPVSATLYAKFVTDPAPAPEPEGPVLADPIRSTVKIGHTVRLVLGSSTVPATYRIVSGSLPKGVVLDRATGVISGTPSAAGSWYVEVEATNDGGSASTTVLITVPEVKDLLHTRNHVPAVALGAAKVPLHVAGFKKGEHWTVKVDGKVVHRGVMKKAGTLSVTVHLKKALRDRSHTISISGSRKVTDRSTRAATTVTVTSLAARKTFTMKSVAGYDGHKYVVIGRLAAGERVVVKDGAKVIASGHAALDGTFVLPQSKAGKGTSKLTVHGATAKRAGKLTVKNPKR</sequence>
<dbReference type="AlphaFoldDB" id="A0A4R7FS50"/>
<dbReference type="Pfam" id="PF05345">
    <property type="entry name" value="He_PIG"/>
    <property type="match status" value="1"/>
</dbReference>
<gene>
    <name evidence="2" type="ORF">CLV52_1162</name>
</gene>
<evidence type="ECO:0000256" key="1">
    <source>
        <dbReference type="SAM" id="SignalP"/>
    </source>
</evidence>
<dbReference type="GO" id="GO:0005509">
    <property type="term" value="F:calcium ion binding"/>
    <property type="evidence" value="ECO:0007669"/>
    <property type="project" value="InterPro"/>
</dbReference>
<dbReference type="EMBL" id="SOAM01000001">
    <property type="protein sequence ID" value="TDS80596.1"/>
    <property type="molecule type" value="Genomic_DNA"/>
</dbReference>
<evidence type="ECO:0000313" key="3">
    <source>
        <dbReference type="Proteomes" id="UP000295344"/>
    </source>
</evidence>
<dbReference type="InterPro" id="IPR015919">
    <property type="entry name" value="Cadherin-like_sf"/>
</dbReference>
<keyword evidence="3" id="KW-1185">Reference proteome</keyword>
<keyword evidence="1" id="KW-0732">Signal</keyword>
<dbReference type="GO" id="GO:0005975">
    <property type="term" value="P:carbohydrate metabolic process"/>
    <property type="evidence" value="ECO:0007669"/>
    <property type="project" value="UniProtKB-ARBA"/>
</dbReference>
<feature type="signal peptide" evidence="1">
    <location>
        <begin position="1"/>
        <end position="41"/>
    </location>
</feature>
<reference evidence="2 3" key="1">
    <citation type="submission" date="2019-03" db="EMBL/GenBank/DDBJ databases">
        <title>Genomic Encyclopedia of Archaeal and Bacterial Type Strains, Phase II (KMG-II): from individual species to whole genera.</title>
        <authorList>
            <person name="Goeker M."/>
        </authorList>
    </citation>
    <scope>NUCLEOTIDE SEQUENCE [LARGE SCALE GENOMIC DNA]</scope>
    <source>
        <strain evidence="2 3">DSM 24782</strain>
    </source>
</reference>
<comment type="caution">
    <text evidence="2">The sequence shown here is derived from an EMBL/GenBank/DDBJ whole genome shotgun (WGS) entry which is preliminary data.</text>
</comment>